<dbReference type="SFLD" id="SFLDG01129">
    <property type="entry name" value="C1.5:_HAD__Beta-PGM__Phosphata"/>
    <property type="match status" value="1"/>
</dbReference>
<organism evidence="1 2">
    <name type="scientific">Eubacterium multiforme</name>
    <dbReference type="NCBI Taxonomy" id="83339"/>
    <lineage>
        <taxon>Bacteria</taxon>
        <taxon>Bacillati</taxon>
        <taxon>Bacillota</taxon>
        <taxon>Clostridia</taxon>
        <taxon>Eubacteriales</taxon>
        <taxon>Eubacteriaceae</taxon>
        <taxon>Eubacterium</taxon>
    </lineage>
</organism>
<sequence>MRYLNVVFDIDGTLINSEKAVLKSLQKTILEVKGLKMNLKDLKFSLGIPGKDALLKLNIENIEKVEHMWNEYFNEYLDDIKLFDGIKETIQKLKSKSIKLGIITSQTRKEYETIFMRFNLDNYFDVVICADDTIKHKPEGEPMEKYLNLANAKREKTVYIGDSIYDMKCAKNAGVDSVLALWGRDDSNIEATYKLNSPKDILTLLI</sequence>
<dbReference type="InterPro" id="IPR036412">
    <property type="entry name" value="HAD-like_sf"/>
</dbReference>
<dbReference type="NCBIfam" id="TIGR01549">
    <property type="entry name" value="HAD-SF-IA-v1"/>
    <property type="match status" value="1"/>
</dbReference>
<dbReference type="InterPro" id="IPR006439">
    <property type="entry name" value="HAD-SF_hydro_IA"/>
</dbReference>
<keyword evidence="2" id="KW-1185">Reference proteome</keyword>
<keyword evidence="1" id="KW-0378">Hydrolase</keyword>
<comment type="caution">
    <text evidence="1">The sequence shown here is derived from an EMBL/GenBank/DDBJ whole genome shotgun (WGS) entry which is preliminary data.</text>
</comment>
<name>A0ABT9UQS9_9FIRM</name>
<dbReference type="RefSeq" id="WP_307483852.1">
    <property type="nucleotide sequence ID" value="NZ_JAUSUF010000002.1"/>
</dbReference>
<evidence type="ECO:0000313" key="1">
    <source>
        <dbReference type="EMBL" id="MDQ0149004.1"/>
    </source>
</evidence>
<dbReference type="SFLD" id="SFLDG01135">
    <property type="entry name" value="C1.5.6:_HAD__Beta-PGM__Phospha"/>
    <property type="match status" value="1"/>
</dbReference>
<dbReference type="GO" id="GO:0016787">
    <property type="term" value="F:hydrolase activity"/>
    <property type="evidence" value="ECO:0007669"/>
    <property type="project" value="UniProtKB-KW"/>
</dbReference>
<dbReference type="Proteomes" id="UP001228504">
    <property type="component" value="Unassembled WGS sequence"/>
</dbReference>
<dbReference type="Gene3D" id="3.40.50.1000">
    <property type="entry name" value="HAD superfamily/HAD-like"/>
    <property type="match status" value="1"/>
</dbReference>
<evidence type="ECO:0000313" key="2">
    <source>
        <dbReference type="Proteomes" id="UP001228504"/>
    </source>
</evidence>
<protein>
    <submittedName>
        <fullName evidence="1">HAD superfamily hydrolase (TIGR01549 family)</fullName>
    </submittedName>
</protein>
<gene>
    <name evidence="1" type="ORF">J2S18_000934</name>
</gene>
<dbReference type="InterPro" id="IPR041492">
    <property type="entry name" value="HAD_2"/>
</dbReference>
<dbReference type="InterPro" id="IPR023214">
    <property type="entry name" value="HAD_sf"/>
</dbReference>
<accession>A0ABT9UQS9</accession>
<dbReference type="InterPro" id="IPR023198">
    <property type="entry name" value="PGP-like_dom2"/>
</dbReference>
<dbReference type="PANTHER" id="PTHR43434">
    <property type="entry name" value="PHOSPHOGLYCOLATE PHOSPHATASE"/>
    <property type="match status" value="1"/>
</dbReference>
<dbReference type="EMBL" id="JAUSUF010000002">
    <property type="protein sequence ID" value="MDQ0149004.1"/>
    <property type="molecule type" value="Genomic_DNA"/>
</dbReference>
<dbReference type="Pfam" id="PF13419">
    <property type="entry name" value="HAD_2"/>
    <property type="match status" value="1"/>
</dbReference>
<dbReference type="InterPro" id="IPR050155">
    <property type="entry name" value="HAD-like_hydrolase_sf"/>
</dbReference>
<reference evidence="1 2" key="1">
    <citation type="submission" date="2023-07" db="EMBL/GenBank/DDBJ databases">
        <title>Genomic Encyclopedia of Type Strains, Phase IV (KMG-IV): sequencing the most valuable type-strain genomes for metagenomic binning, comparative biology and taxonomic classification.</title>
        <authorList>
            <person name="Goeker M."/>
        </authorList>
    </citation>
    <scope>NUCLEOTIDE SEQUENCE [LARGE SCALE GENOMIC DNA]</scope>
    <source>
        <strain evidence="1 2">DSM 20694</strain>
    </source>
</reference>
<proteinExistence type="predicted"/>
<dbReference type="PRINTS" id="PR00413">
    <property type="entry name" value="HADHALOGNASE"/>
</dbReference>
<dbReference type="Gene3D" id="1.10.150.240">
    <property type="entry name" value="Putative phosphatase, domain 2"/>
    <property type="match status" value="1"/>
</dbReference>
<dbReference type="SUPFAM" id="SSF56784">
    <property type="entry name" value="HAD-like"/>
    <property type="match status" value="1"/>
</dbReference>
<dbReference type="PANTHER" id="PTHR43434:SF26">
    <property type="entry name" value="PYROPHOSPHATASE PPAX"/>
    <property type="match status" value="1"/>
</dbReference>
<dbReference type="SFLD" id="SFLDS00003">
    <property type="entry name" value="Haloacid_Dehalogenase"/>
    <property type="match status" value="1"/>
</dbReference>